<dbReference type="Proteomes" id="UP000076577">
    <property type="component" value="Unassembled WGS sequence"/>
</dbReference>
<protein>
    <submittedName>
        <fullName evidence="1">Uncharacterized protein</fullName>
    </submittedName>
</protein>
<sequence length="525" mass="60328">MKFSVKKIYKYVSRRYWDKIRKNIPAKANPRLTKPDPQMYNQIVRFAENFPVNTIKYGDEHLWPYLRNHLLVQLTALSIGKIDGATTKPSRLHLGTTENFDIDKKHELAKEYGFQFVEDIDSNEEVDFLFFTALNASEQVHVEKKIYYRVTDPVFEAAKRLSSAKKIELIRNISPAIKKTPNYYHRPDFIFSPHIKRIGYSDSINIKSNFFRYFRRFFPLIDISPKIINDLFDWELHTRDFYKDILLKVNPKVVFVPSFHYHAPLISAAKELGILTVDIQHGIQVGYNPLYNNWEEIPSEGYRSLPHVFMVWGQKEADNISKVFGKHSTAVKMGEPWVQKQFEFNVPISEKLMSRISRHSHVILLAMQSQTEVPTLFKTLISKGGKDILWLVRMHPKGKRYSVADFDPVNKNVVVSKEVDDIPLVSLLQYADFTLSEGSSIAAEGATLGVTALISSETGKQNYESEVKQGTFKYIHNLDSFKAAIDEDIGVNSGKNYTNEIALDAVLSDLLAIQKKQQHGDRVCG</sequence>
<comment type="caution">
    <text evidence="1">The sequence shown here is derived from an EMBL/GenBank/DDBJ whole genome shotgun (WGS) entry which is preliminary data.</text>
</comment>
<dbReference type="OrthoDB" id="8419548at2"/>
<evidence type="ECO:0000313" key="1">
    <source>
        <dbReference type="EMBL" id="KZL07214.1"/>
    </source>
</evidence>
<dbReference type="PATRIC" id="fig|989403.3.peg.4569"/>
<name>A0A165TXH5_9HYPH</name>
<proteinExistence type="predicted"/>
<dbReference type="STRING" id="989403.SAMN05421798_1332"/>
<dbReference type="RefSeq" id="WP_068010308.1">
    <property type="nucleotide sequence ID" value="NZ_FOFM01000033.1"/>
</dbReference>
<dbReference type="AlphaFoldDB" id="A0A165TXH5"/>
<dbReference type="SUPFAM" id="SSF53756">
    <property type="entry name" value="UDP-Glycosyltransferase/glycogen phosphorylase"/>
    <property type="match status" value="1"/>
</dbReference>
<keyword evidence="2" id="KW-1185">Reference proteome</keyword>
<evidence type="ECO:0000313" key="2">
    <source>
        <dbReference type="Proteomes" id="UP000076577"/>
    </source>
</evidence>
<gene>
    <name evidence="1" type="ORF">PsAD2_04186</name>
</gene>
<reference evidence="1 2" key="1">
    <citation type="journal article" date="2016" name="Front. Microbiol.">
        <title>Comparative Genomic Analysis Reveals a Diverse Repertoire of Genes Involved in Prokaryote-Eukaryote Interactions within the Pseudovibrio Genus.</title>
        <authorList>
            <person name="Romano S."/>
            <person name="Fernandez-Guerra A."/>
            <person name="Reen F.J."/>
            <person name="Glockner F.O."/>
            <person name="Crowley S.P."/>
            <person name="O'Sullivan O."/>
            <person name="Cotter P.D."/>
            <person name="Adams C."/>
            <person name="Dobson A.D."/>
            <person name="O'Gara F."/>
        </authorList>
    </citation>
    <scope>NUCLEOTIDE SEQUENCE [LARGE SCALE GENOMIC DNA]</scope>
    <source>
        <strain evidence="1 2">Ad2</strain>
    </source>
</reference>
<dbReference type="EMBL" id="LMCB01000134">
    <property type="protein sequence ID" value="KZL07214.1"/>
    <property type="molecule type" value="Genomic_DNA"/>
</dbReference>
<accession>A0A165TXH5</accession>
<organism evidence="1 2">
    <name type="scientific">Pseudovibrio axinellae</name>
    <dbReference type="NCBI Taxonomy" id="989403"/>
    <lineage>
        <taxon>Bacteria</taxon>
        <taxon>Pseudomonadati</taxon>
        <taxon>Pseudomonadota</taxon>
        <taxon>Alphaproteobacteria</taxon>
        <taxon>Hyphomicrobiales</taxon>
        <taxon>Stappiaceae</taxon>
        <taxon>Pseudovibrio</taxon>
    </lineage>
</organism>